<evidence type="ECO:0000256" key="16">
    <source>
        <dbReference type="ARBA" id="ARBA00023146"/>
    </source>
</evidence>
<evidence type="ECO:0000256" key="14">
    <source>
        <dbReference type="ARBA" id="ARBA00022884"/>
    </source>
</evidence>
<keyword evidence="16" id="KW-0030">Aminoacyl-tRNA synthetase</keyword>
<gene>
    <name evidence="22" type="ORF">UFOPK1506_00607</name>
</gene>
<feature type="domain" description="FDX-ACB" evidence="20">
    <location>
        <begin position="638"/>
        <end position="730"/>
    </location>
</feature>
<dbReference type="EMBL" id="CAEZSV010000092">
    <property type="protein sequence ID" value="CAB4553515.1"/>
    <property type="molecule type" value="Genomic_DNA"/>
</dbReference>
<feature type="domain" description="TRNA-binding" evidence="19">
    <location>
        <begin position="1"/>
        <end position="66"/>
    </location>
</feature>
<keyword evidence="12" id="KW-0067">ATP-binding</keyword>
<dbReference type="PANTHER" id="PTHR10947">
    <property type="entry name" value="PHENYLALANYL-TRNA SYNTHETASE BETA CHAIN AND LEUCINE-RICH REPEAT-CONTAINING PROTEIN 47"/>
    <property type="match status" value="1"/>
</dbReference>
<dbReference type="SMART" id="SM00874">
    <property type="entry name" value="B5"/>
    <property type="match status" value="1"/>
</dbReference>
<evidence type="ECO:0000256" key="3">
    <source>
        <dbReference type="ARBA" id="ARBA00008653"/>
    </source>
</evidence>
<evidence type="ECO:0000259" key="20">
    <source>
        <dbReference type="PROSITE" id="PS51447"/>
    </source>
</evidence>
<dbReference type="InterPro" id="IPR005121">
    <property type="entry name" value="Fdx_antiC-bd"/>
</dbReference>
<sequence length="731" mass="78678">MGDFVVLALPGSVLPGNFAISARETYGKTSNGMICSARELGMGDDHTGIIVFNPTQTGVARGSDAIALLNLHDVILDVAVNPDRGYAMSIRGIARELALAFELPFTDPISLAPDLPLNENADVTTPKLEAGADFIVLRSIDSVDASAPTPLWMVRRLQMAGMRSISLAVDITNYIMLEYGQPLHAFDKAKISGTLTVRRAGKTKTLTTLDGQEHPLNEGDLLIADDNGALALAGTMGGLQSEVTGSTTSITIEAAHFFAMDVAKNARTHKLSTEASRRFERGVDPQLPIVASARAVEMLTQFAGGRYLGGKSDGAPSTSQSIDFDPDYASELIGGHYSHDVVRNALSKIGAGIEIHAARWKVTPPSWRPDLTMKADLAEEVARIEGYEKIPSLLPPAPLSRGLTPLQKRRRRIAQFLADRGLLEVQNYPFISPETIEMMGFTGARARTYKIANPISEKEPLLRPHMVPGLIDTAVRNMGRGVKSMALFEIGSVFRAPETIPSPPHLGTDRRPTPDEIAALYASVPDQWLVVGILLLGDAQGDSWLGKGRKYGWHDAIALAQEIIELTGNVSTVHRSDFTPWHPGRCAELRVNGVPAAHLGELHPRVIAHYGLPPRSSAVMLNIGTLPVVGPTQVKPLSNMVPTIQDIALVVPADCEVSTIINALYAGGGELLERVELFDRYTGKPLNENEISYAFTLTFRAGDRTLTAEEAGLLRDAAVGAAATYGARLRG</sequence>
<keyword evidence="7" id="KW-0963">Cytoplasm</keyword>
<dbReference type="PANTHER" id="PTHR10947:SF0">
    <property type="entry name" value="PHENYLALANINE--TRNA LIGASE BETA SUBUNIT"/>
    <property type="match status" value="1"/>
</dbReference>
<dbReference type="Gene3D" id="3.30.70.380">
    <property type="entry name" value="Ferrodoxin-fold anticodon-binding domain"/>
    <property type="match status" value="1"/>
</dbReference>
<dbReference type="Pfam" id="PF03484">
    <property type="entry name" value="B5"/>
    <property type="match status" value="1"/>
</dbReference>
<evidence type="ECO:0000256" key="18">
    <source>
        <dbReference type="ARBA" id="ARBA00049255"/>
    </source>
</evidence>
<evidence type="ECO:0000256" key="7">
    <source>
        <dbReference type="ARBA" id="ARBA00022490"/>
    </source>
</evidence>
<dbReference type="SUPFAM" id="SSF55681">
    <property type="entry name" value="Class II aaRS and biotin synthetases"/>
    <property type="match status" value="1"/>
</dbReference>
<evidence type="ECO:0000313" key="22">
    <source>
        <dbReference type="EMBL" id="CAB4553515.1"/>
    </source>
</evidence>
<dbReference type="InterPro" id="IPR036690">
    <property type="entry name" value="Fdx_antiC-bd_sf"/>
</dbReference>
<dbReference type="PROSITE" id="PS50886">
    <property type="entry name" value="TRBD"/>
    <property type="match status" value="1"/>
</dbReference>
<dbReference type="InterPro" id="IPR005146">
    <property type="entry name" value="B3/B4_tRNA-bd"/>
</dbReference>
<dbReference type="Gene3D" id="3.30.930.10">
    <property type="entry name" value="Bira Bifunctional Protein, Domain 2"/>
    <property type="match status" value="1"/>
</dbReference>
<accession>A0A6J6CQM8</accession>
<dbReference type="GO" id="GO:0004826">
    <property type="term" value="F:phenylalanine-tRNA ligase activity"/>
    <property type="evidence" value="ECO:0007669"/>
    <property type="project" value="UniProtKB-EC"/>
</dbReference>
<keyword evidence="9" id="KW-0436">Ligase</keyword>
<comment type="catalytic activity">
    <reaction evidence="18">
        <text>tRNA(Phe) + L-phenylalanine + ATP = L-phenylalanyl-tRNA(Phe) + AMP + diphosphate + H(+)</text>
        <dbReference type="Rhea" id="RHEA:19413"/>
        <dbReference type="Rhea" id="RHEA-COMP:9668"/>
        <dbReference type="Rhea" id="RHEA-COMP:9699"/>
        <dbReference type="ChEBI" id="CHEBI:15378"/>
        <dbReference type="ChEBI" id="CHEBI:30616"/>
        <dbReference type="ChEBI" id="CHEBI:33019"/>
        <dbReference type="ChEBI" id="CHEBI:58095"/>
        <dbReference type="ChEBI" id="CHEBI:78442"/>
        <dbReference type="ChEBI" id="CHEBI:78531"/>
        <dbReference type="ChEBI" id="CHEBI:456215"/>
        <dbReference type="EC" id="6.1.1.20"/>
    </reaction>
</comment>
<evidence type="ECO:0000256" key="15">
    <source>
        <dbReference type="ARBA" id="ARBA00022917"/>
    </source>
</evidence>
<dbReference type="GO" id="GO:0005524">
    <property type="term" value="F:ATP binding"/>
    <property type="evidence" value="ECO:0007669"/>
    <property type="project" value="UniProtKB-KW"/>
</dbReference>
<dbReference type="HAMAP" id="MF_00283">
    <property type="entry name" value="Phe_tRNA_synth_beta1"/>
    <property type="match status" value="1"/>
</dbReference>
<dbReference type="GO" id="GO:0000287">
    <property type="term" value="F:magnesium ion binding"/>
    <property type="evidence" value="ECO:0007669"/>
    <property type="project" value="InterPro"/>
</dbReference>
<keyword evidence="13" id="KW-0460">Magnesium</keyword>
<evidence type="ECO:0000256" key="1">
    <source>
        <dbReference type="ARBA" id="ARBA00001946"/>
    </source>
</evidence>
<dbReference type="Pfam" id="PF17759">
    <property type="entry name" value="tRNA_synthFbeta"/>
    <property type="match status" value="1"/>
</dbReference>
<dbReference type="SMART" id="SM00873">
    <property type="entry name" value="B3_4"/>
    <property type="match status" value="1"/>
</dbReference>
<evidence type="ECO:0000256" key="4">
    <source>
        <dbReference type="ARBA" id="ARBA00011209"/>
    </source>
</evidence>
<dbReference type="Gene3D" id="3.50.40.10">
    <property type="entry name" value="Phenylalanyl-trna Synthetase, Chain B, domain 3"/>
    <property type="match status" value="1"/>
</dbReference>
<dbReference type="InterPro" id="IPR009061">
    <property type="entry name" value="DNA-bd_dom_put_sf"/>
</dbReference>
<dbReference type="InterPro" id="IPR041616">
    <property type="entry name" value="PheRS_beta_core"/>
</dbReference>
<organism evidence="22">
    <name type="scientific">freshwater metagenome</name>
    <dbReference type="NCBI Taxonomy" id="449393"/>
    <lineage>
        <taxon>unclassified sequences</taxon>
        <taxon>metagenomes</taxon>
        <taxon>ecological metagenomes</taxon>
    </lineage>
</organism>
<comment type="subunit">
    <text evidence="4">Tetramer of two alpha and two beta subunits.</text>
</comment>
<evidence type="ECO:0000259" key="21">
    <source>
        <dbReference type="PROSITE" id="PS51483"/>
    </source>
</evidence>
<evidence type="ECO:0000256" key="10">
    <source>
        <dbReference type="ARBA" id="ARBA00022723"/>
    </source>
</evidence>
<evidence type="ECO:0000256" key="13">
    <source>
        <dbReference type="ARBA" id="ARBA00022842"/>
    </source>
</evidence>
<feature type="domain" description="B5" evidence="21">
    <location>
        <begin position="317"/>
        <end position="392"/>
    </location>
</feature>
<dbReference type="NCBIfam" id="TIGR00472">
    <property type="entry name" value="pheT_bact"/>
    <property type="match status" value="1"/>
</dbReference>
<evidence type="ECO:0000256" key="12">
    <source>
        <dbReference type="ARBA" id="ARBA00022840"/>
    </source>
</evidence>
<evidence type="ECO:0000256" key="5">
    <source>
        <dbReference type="ARBA" id="ARBA00012814"/>
    </source>
</evidence>
<dbReference type="InterPro" id="IPR002547">
    <property type="entry name" value="tRNA-bd_dom"/>
</dbReference>
<keyword evidence="15" id="KW-0648">Protein biosynthesis</keyword>
<dbReference type="PROSITE" id="PS51447">
    <property type="entry name" value="FDX_ACB"/>
    <property type="match status" value="1"/>
</dbReference>
<keyword evidence="8" id="KW-0820">tRNA-binding</keyword>
<reference evidence="22" key="1">
    <citation type="submission" date="2020-05" db="EMBL/GenBank/DDBJ databases">
        <authorList>
            <person name="Chiriac C."/>
            <person name="Salcher M."/>
            <person name="Ghai R."/>
            <person name="Kavagutti S V."/>
        </authorList>
    </citation>
    <scope>NUCLEOTIDE SEQUENCE</scope>
</reference>
<evidence type="ECO:0000256" key="8">
    <source>
        <dbReference type="ARBA" id="ARBA00022555"/>
    </source>
</evidence>
<comment type="subcellular location">
    <subcellularLocation>
        <location evidence="2">Cytoplasm</location>
    </subcellularLocation>
</comment>
<dbReference type="InterPro" id="IPR020825">
    <property type="entry name" value="Phe-tRNA_synthase-like_B3/B4"/>
</dbReference>
<proteinExistence type="inferred from homology"/>
<dbReference type="InterPro" id="IPR005147">
    <property type="entry name" value="tRNA_synthase_B5-dom"/>
</dbReference>
<dbReference type="InterPro" id="IPR012340">
    <property type="entry name" value="NA-bd_OB-fold"/>
</dbReference>
<dbReference type="SUPFAM" id="SSF50249">
    <property type="entry name" value="Nucleic acid-binding proteins"/>
    <property type="match status" value="1"/>
</dbReference>
<evidence type="ECO:0000256" key="2">
    <source>
        <dbReference type="ARBA" id="ARBA00004496"/>
    </source>
</evidence>
<dbReference type="EC" id="6.1.1.20" evidence="5"/>
<dbReference type="InterPro" id="IPR045864">
    <property type="entry name" value="aa-tRNA-synth_II/BPL/LPL"/>
</dbReference>
<dbReference type="InterPro" id="IPR045060">
    <property type="entry name" value="Phe-tRNA-ligase_IIc_bsu"/>
</dbReference>
<dbReference type="InterPro" id="IPR033714">
    <property type="entry name" value="tRNA_bind_bactPheRS"/>
</dbReference>
<protein>
    <recommendedName>
        <fullName evidence="6">Phenylalanine--tRNA ligase beta subunit</fullName>
        <ecNumber evidence="5">6.1.1.20</ecNumber>
    </recommendedName>
    <alternativeName>
        <fullName evidence="17">Phenylalanyl-tRNA synthetase beta subunit</fullName>
    </alternativeName>
</protein>
<keyword evidence="11" id="KW-0547">Nucleotide-binding</keyword>
<dbReference type="InterPro" id="IPR004532">
    <property type="entry name" value="Phe-tRNA-ligase_IIc_bsu_bact"/>
</dbReference>
<dbReference type="GO" id="GO:0009328">
    <property type="term" value="C:phenylalanine-tRNA ligase complex"/>
    <property type="evidence" value="ECO:0007669"/>
    <property type="project" value="TreeGrafter"/>
</dbReference>
<dbReference type="Gene3D" id="2.40.50.140">
    <property type="entry name" value="Nucleic acid-binding proteins"/>
    <property type="match status" value="1"/>
</dbReference>
<dbReference type="SMART" id="SM00896">
    <property type="entry name" value="FDX-ACB"/>
    <property type="match status" value="1"/>
</dbReference>
<dbReference type="GO" id="GO:0000049">
    <property type="term" value="F:tRNA binding"/>
    <property type="evidence" value="ECO:0007669"/>
    <property type="project" value="UniProtKB-KW"/>
</dbReference>
<name>A0A6J6CQM8_9ZZZZ</name>
<dbReference type="CDD" id="cd02796">
    <property type="entry name" value="tRNA_bind_bactPheRS"/>
    <property type="match status" value="1"/>
</dbReference>
<evidence type="ECO:0000259" key="19">
    <source>
        <dbReference type="PROSITE" id="PS50886"/>
    </source>
</evidence>
<comment type="similarity">
    <text evidence="3">Belongs to the phenylalanyl-tRNA synthetase beta subunit family. Type 1 subfamily.</text>
</comment>
<keyword evidence="10" id="KW-0479">Metal-binding</keyword>
<dbReference type="CDD" id="cd00769">
    <property type="entry name" value="PheRS_beta_core"/>
    <property type="match status" value="1"/>
</dbReference>
<dbReference type="Pfam" id="PF03147">
    <property type="entry name" value="FDX-ACB"/>
    <property type="match status" value="1"/>
</dbReference>
<dbReference type="Pfam" id="PF03483">
    <property type="entry name" value="B3_4"/>
    <property type="match status" value="1"/>
</dbReference>
<evidence type="ECO:0000256" key="9">
    <source>
        <dbReference type="ARBA" id="ARBA00022598"/>
    </source>
</evidence>
<dbReference type="GO" id="GO:0006432">
    <property type="term" value="P:phenylalanyl-tRNA aminoacylation"/>
    <property type="evidence" value="ECO:0007669"/>
    <property type="project" value="InterPro"/>
</dbReference>
<dbReference type="AlphaFoldDB" id="A0A6J6CQM8"/>
<evidence type="ECO:0000256" key="17">
    <source>
        <dbReference type="ARBA" id="ARBA00033189"/>
    </source>
</evidence>
<comment type="cofactor">
    <cofactor evidence="1">
        <name>Mg(2+)</name>
        <dbReference type="ChEBI" id="CHEBI:18420"/>
    </cofactor>
</comment>
<keyword evidence="14" id="KW-0694">RNA-binding</keyword>
<dbReference type="SUPFAM" id="SSF56037">
    <property type="entry name" value="PheT/TilS domain"/>
    <property type="match status" value="1"/>
</dbReference>
<dbReference type="SUPFAM" id="SSF54991">
    <property type="entry name" value="Anticodon-binding domain of PheRS"/>
    <property type="match status" value="1"/>
</dbReference>
<evidence type="ECO:0000256" key="11">
    <source>
        <dbReference type="ARBA" id="ARBA00022741"/>
    </source>
</evidence>
<dbReference type="PROSITE" id="PS51483">
    <property type="entry name" value="B5"/>
    <property type="match status" value="1"/>
</dbReference>
<evidence type="ECO:0000256" key="6">
    <source>
        <dbReference type="ARBA" id="ARBA00017032"/>
    </source>
</evidence>
<dbReference type="SUPFAM" id="SSF46955">
    <property type="entry name" value="Putative DNA-binding domain"/>
    <property type="match status" value="1"/>
</dbReference>
<dbReference type="Gene3D" id="3.30.56.10">
    <property type="match status" value="2"/>
</dbReference>